<reference evidence="1 2" key="1">
    <citation type="submission" date="2018-06" db="EMBL/GenBank/DDBJ databases">
        <title>Genomic Encyclopedia of Type Strains, Phase III (KMG-III): the genomes of soil and plant-associated and newly described type strains.</title>
        <authorList>
            <person name="Whitman W."/>
        </authorList>
    </citation>
    <scope>NUCLEOTIDE SEQUENCE [LARGE SCALE GENOMIC DNA]</scope>
    <source>
        <strain evidence="1 2">CECT 7732</strain>
    </source>
</reference>
<protein>
    <recommendedName>
        <fullName evidence="3">Minor tail protein Z (GPZ)</fullName>
    </recommendedName>
</protein>
<organism evidence="1 2">
    <name type="scientific">Marinomonas aquiplantarum</name>
    <dbReference type="NCBI Taxonomy" id="491951"/>
    <lineage>
        <taxon>Bacteria</taxon>
        <taxon>Pseudomonadati</taxon>
        <taxon>Pseudomonadota</taxon>
        <taxon>Gammaproteobacteria</taxon>
        <taxon>Oceanospirillales</taxon>
        <taxon>Oceanospirillaceae</taxon>
        <taxon>Marinomonas</taxon>
    </lineage>
</organism>
<name>A0A366CY88_9GAMM</name>
<evidence type="ECO:0000313" key="2">
    <source>
        <dbReference type="Proteomes" id="UP000252086"/>
    </source>
</evidence>
<keyword evidence="2" id="KW-1185">Reference proteome</keyword>
<dbReference type="EMBL" id="QNRF01000005">
    <property type="protein sequence ID" value="RBO82626.1"/>
    <property type="molecule type" value="Genomic_DNA"/>
</dbReference>
<comment type="caution">
    <text evidence="1">The sequence shown here is derived from an EMBL/GenBank/DDBJ whole genome shotgun (WGS) entry which is preliminary data.</text>
</comment>
<dbReference type="RefSeq" id="WP_113874589.1">
    <property type="nucleotide sequence ID" value="NZ_QNRF01000005.1"/>
</dbReference>
<sequence>MILEIHLGSEIAELEEQLELSVRQLQKAVTRTLKKTARWLETHTKRELGVALAVPQRVLAARYYKTFYLKNGERTVSVWFGLAPISVYSLGKARQTDVGVRVGKHHFVGAFIATMKSGHTGIFKRKYAAGGQRTKRQDGQWTELPIEAVTMEIDKIAQPIIERYHARAEARFKQILKQEIHFAMNIEGQ</sequence>
<accession>A0A366CY88</accession>
<proteinExistence type="predicted"/>
<dbReference type="OrthoDB" id="9086880at2"/>
<gene>
    <name evidence="1" type="ORF">DFP76_10591</name>
</gene>
<dbReference type="Proteomes" id="UP000252086">
    <property type="component" value="Unassembled WGS sequence"/>
</dbReference>
<evidence type="ECO:0000313" key="1">
    <source>
        <dbReference type="EMBL" id="RBO82626.1"/>
    </source>
</evidence>
<dbReference type="AlphaFoldDB" id="A0A366CY88"/>
<evidence type="ECO:0008006" key="3">
    <source>
        <dbReference type="Google" id="ProtNLM"/>
    </source>
</evidence>